<evidence type="ECO:0000313" key="5">
    <source>
        <dbReference type="Ensembl" id="ENSPSIP00000005345.1"/>
    </source>
</evidence>
<dbReference type="Pfam" id="PF00067">
    <property type="entry name" value="p450"/>
    <property type="match status" value="1"/>
</dbReference>
<dbReference type="InterPro" id="IPR036396">
    <property type="entry name" value="Cyt_P450_sf"/>
</dbReference>
<dbReference type="PRINTS" id="PR00463">
    <property type="entry name" value="EP450I"/>
</dbReference>
<dbReference type="GO" id="GO:0005737">
    <property type="term" value="C:cytoplasm"/>
    <property type="evidence" value="ECO:0007669"/>
    <property type="project" value="TreeGrafter"/>
</dbReference>
<accession>K7FBD5</accession>
<reference evidence="5" key="4">
    <citation type="submission" date="2025-09" db="UniProtKB">
        <authorList>
            <consortium name="Ensembl"/>
        </authorList>
    </citation>
    <scope>IDENTIFICATION</scope>
</reference>
<dbReference type="InterPro" id="IPR050182">
    <property type="entry name" value="Cytochrome_P450_fam2"/>
</dbReference>
<dbReference type="Proteomes" id="UP000007267">
    <property type="component" value="Unassembled WGS sequence"/>
</dbReference>
<reference evidence="5" key="3">
    <citation type="submission" date="2025-08" db="UniProtKB">
        <authorList>
            <consortium name="Ensembl"/>
        </authorList>
    </citation>
    <scope>IDENTIFICATION</scope>
</reference>
<dbReference type="GO" id="GO:0006082">
    <property type="term" value="P:organic acid metabolic process"/>
    <property type="evidence" value="ECO:0007669"/>
    <property type="project" value="TreeGrafter"/>
</dbReference>
<reference evidence="6" key="2">
    <citation type="journal article" date="2013" name="Nat. Genet.">
        <title>The draft genomes of soft-shell turtle and green sea turtle yield insights into the development and evolution of the turtle-specific body plan.</title>
        <authorList>
            <person name="Wang Z."/>
            <person name="Pascual-Anaya J."/>
            <person name="Zadissa A."/>
            <person name="Li W."/>
            <person name="Niimura Y."/>
            <person name="Huang Z."/>
            <person name="Li C."/>
            <person name="White S."/>
            <person name="Xiong Z."/>
            <person name="Fang D."/>
            <person name="Wang B."/>
            <person name="Ming Y."/>
            <person name="Chen Y."/>
            <person name="Zheng Y."/>
            <person name="Kuraku S."/>
            <person name="Pignatelli M."/>
            <person name="Herrero J."/>
            <person name="Beal K."/>
            <person name="Nozawa M."/>
            <person name="Li Q."/>
            <person name="Wang J."/>
            <person name="Zhang H."/>
            <person name="Yu L."/>
            <person name="Shigenobu S."/>
            <person name="Wang J."/>
            <person name="Liu J."/>
            <person name="Flicek P."/>
            <person name="Searle S."/>
            <person name="Wang J."/>
            <person name="Kuratani S."/>
            <person name="Yin Y."/>
            <person name="Aken B."/>
            <person name="Zhang G."/>
            <person name="Irie N."/>
        </authorList>
    </citation>
    <scope>NUCLEOTIDE SEQUENCE [LARGE SCALE GENOMIC DNA]</scope>
    <source>
        <strain evidence="6">Daiwa-1</strain>
    </source>
</reference>
<sequence length="119" mass="13507">MDQVIEPGQMPKLEDRKKMPYTDAVIHEIQRFSNIVPMSVPRSTSTDVNFRGYVIPKGTEVIPLLTSVLNDKSHWETPDQFNPSHFLNADGSFSRKEAFIPFSIGNNLFPHSVYMLGDP</sequence>
<proteinExistence type="inferred from homology"/>
<dbReference type="GO" id="GO:0006805">
    <property type="term" value="P:xenobiotic metabolic process"/>
    <property type="evidence" value="ECO:0007669"/>
    <property type="project" value="TreeGrafter"/>
</dbReference>
<dbReference type="EMBL" id="AGCU01017862">
    <property type="status" value="NOT_ANNOTATED_CDS"/>
    <property type="molecule type" value="Genomic_DNA"/>
</dbReference>
<dbReference type="OMA" id="NIWACHN"/>
<organism evidence="5 6">
    <name type="scientific">Pelodiscus sinensis</name>
    <name type="common">Chinese softshell turtle</name>
    <name type="synonym">Trionyx sinensis</name>
    <dbReference type="NCBI Taxonomy" id="13735"/>
    <lineage>
        <taxon>Eukaryota</taxon>
        <taxon>Metazoa</taxon>
        <taxon>Chordata</taxon>
        <taxon>Craniata</taxon>
        <taxon>Vertebrata</taxon>
        <taxon>Euteleostomi</taxon>
        <taxon>Archelosauria</taxon>
        <taxon>Testudinata</taxon>
        <taxon>Testudines</taxon>
        <taxon>Cryptodira</taxon>
        <taxon>Trionychia</taxon>
        <taxon>Trionychidae</taxon>
        <taxon>Pelodiscus</taxon>
    </lineage>
</organism>
<dbReference type="InterPro" id="IPR002401">
    <property type="entry name" value="Cyt_P450_E_grp-I"/>
</dbReference>
<evidence type="ECO:0000256" key="1">
    <source>
        <dbReference type="ARBA" id="ARBA00001971"/>
    </source>
</evidence>
<keyword evidence="3" id="KW-0479">Metal-binding</keyword>
<dbReference type="PANTHER" id="PTHR24300">
    <property type="entry name" value="CYTOCHROME P450 508A4-RELATED"/>
    <property type="match status" value="1"/>
</dbReference>
<dbReference type="GO" id="GO:0020037">
    <property type="term" value="F:heme binding"/>
    <property type="evidence" value="ECO:0007669"/>
    <property type="project" value="InterPro"/>
</dbReference>
<comment type="cofactor">
    <cofactor evidence="1">
        <name>heme</name>
        <dbReference type="ChEBI" id="CHEBI:30413"/>
    </cofactor>
</comment>
<dbReference type="GO" id="GO:0016712">
    <property type="term" value="F:oxidoreductase activity, acting on paired donors, with incorporation or reduction of molecular oxygen, reduced flavin or flavoprotein as one donor, and incorporation of one atom of oxygen"/>
    <property type="evidence" value="ECO:0007669"/>
    <property type="project" value="TreeGrafter"/>
</dbReference>
<dbReference type="SUPFAM" id="SSF48264">
    <property type="entry name" value="Cytochrome P450"/>
    <property type="match status" value="1"/>
</dbReference>
<evidence type="ECO:0000313" key="6">
    <source>
        <dbReference type="Proteomes" id="UP000007267"/>
    </source>
</evidence>
<dbReference type="GO" id="GO:0005506">
    <property type="term" value="F:iron ion binding"/>
    <property type="evidence" value="ECO:0007669"/>
    <property type="project" value="InterPro"/>
</dbReference>
<comment type="similarity">
    <text evidence="2">Belongs to the cytochrome P450 family.</text>
</comment>
<dbReference type="eggNOG" id="KOG0156">
    <property type="taxonomic scope" value="Eukaryota"/>
</dbReference>
<dbReference type="Ensembl" id="ENSPSIT00000005376.1">
    <property type="protein sequence ID" value="ENSPSIP00000005345.1"/>
    <property type="gene ID" value="ENSPSIG00000004985.1"/>
</dbReference>
<evidence type="ECO:0000256" key="3">
    <source>
        <dbReference type="ARBA" id="ARBA00022723"/>
    </source>
</evidence>
<dbReference type="InterPro" id="IPR001128">
    <property type="entry name" value="Cyt_P450"/>
</dbReference>
<keyword evidence="6" id="KW-1185">Reference proteome</keyword>
<name>K7FBD5_PELSI</name>
<protein>
    <submittedName>
        <fullName evidence="5">Uncharacterized protein</fullName>
    </submittedName>
</protein>
<dbReference type="GeneTree" id="ENSGT00940000162649"/>
<reference evidence="6" key="1">
    <citation type="submission" date="2011-10" db="EMBL/GenBank/DDBJ databases">
        <authorList>
            <consortium name="Soft-shell Turtle Genome Consortium"/>
        </authorList>
    </citation>
    <scope>NUCLEOTIDE SEQUENCE [LARGE SCALE GENOMIC DNA]</scope>
    <source>
        <strain evidence="6">Daiwa-1</strain>
    </source>
</reference>
<dbReference type="STRING" id="13735.ENSPSIP00000005345"/>
<dbReference type="AlphaFoldDB" id="K7FBD5"/>
<dbReference type="Gene3D" id="1.10.630.10">
    <property type="entry name" value="Cytochrome P450"/>
    <property type="match status" value="1"/>
</dbReference>
<dbReference type="HOGENOM" id="CLU_001570_22_2_1"/>
<keyword evidence="4" id="KW-0408">Iron</keyword>
<evidence type="ECO:0000256" key="4">
    <source>
        <dbReference type="ARBA" id="ARBA00023004"/>
    </source>
</evidence>
<evidence type="ECO:0000256" key="2">
    <source>
        <dbReference type="ARBA" id="ARBA00010617"/>
    </source>
</evidence>
<dbReference type="PANTHER" id="PTHR24300:SF395">
    <property type="entry name" value="CYTOCHROME P450, FAMILY 2, SUBFAMILY AC, POLYPEPTIDE 7"/>
    <property type="match status" value="1"/>
</dbReference>